<protein>
    <submittedName>
        <fullName evidence="4">Xanthine/CO dehydrogenase XdhC/CoxF family maturation factor</fullName>
    </submittedName>
</protein>
<dbReference type="PANTHER" id="PTHR30388:SF6">
    <property type="entry name" value="XANTHINE DEHYDROGENASE SUBUNIT A-RELATED"/>
    <property type="match status" value="1"/>
</dbReference>
<reference evidence="4 5" key="1">
    <citation type="submission" date="2020-08" db="EMBL/GenBank/DDBJ databases">
        <title>Genomic Encyclopedia of Type Strains, Phase IV (KMG-IV): sequencing the most valuable type-strain genomes for metagenomic binning, comparative biology and taxonomic classification.</title>
        <authorList>
            <person name="Goeker M."/>
        </authorList>
    </citation>
    <scope>NUCLEOTIDE SEQUENCE [LARGE SCALE GENOMIC DNA]</scope>
    <source>
        <strain evidence="4 5">DSM 12252</strain>
    </source>
</reference>
<evidence type="ECO:0000313" key="4">
    <source>
        <dbReference type="EMBL" id="MBB5035665.1"/>
    </source>
</evidence>
<evidence type="ECO:0000313" key="5">
    <source>
        <dbReference type="Proteomes" id="UP000590740"/>
    </source>
</evidence>
<dbReference type="PANTHER" id="PTHR30388">
    <property type="entry name" value="ALDEHYDE OXIDOREDUCTASE MOLYBDENUM COFACTOR ASSEMBLY PROTEIN"/>
    <property type="match status" value="1"/>
</dbReference>
<dbReference type="Pfam" id="PF13478">
    <property type="entry name" value="XdhC_C"/>
    <property type="match status" value="1"/>
</dbReference>
<evidence type="ECO:0000256" key="1">
    <source>
        <dbReference type="SAM" id="MobiDB-lite"/>
    </source>
</evidence>
<dbReference type="Proteomes" id="UP000590740">
    <property type="component" value="Unassembled WGS sequence"/>
</dbReference>
<proteinExistence type="predicted"/>
<evidence type="ECO:0000259" key="2">
    <source>
        <dbReference type="Pfam" id="PF02625"/>
    </source>
</evidence>
<feature type="region of interest" description="Disordered" evidence="1">
    <location>
        <begin position="334"/>
        <end position="353"/>
    </location>
</feature>
<name>A0A7W7YGA1_9BACT</name>
<sequence>MAIATVVNVRGSAYRRPGARMLITATGETAGMISGGCLEGDVRERALRVISTGRPELVTYDSTSSEDIIFGLGLGCNGIVQVLIEPVHPRDDGLLAFLRTAHEKREPVELITAFHATGEAAQINPGWALLRRPKNGGIKSSPAWMEAMPGLAEMHSGKRFELQHVASADGGTISLLLETIQPPVSLIICGGGDDAVPLAALAKCLGWHVSVLDARATLVTRNRFPKVDTVECVRPDSYEKTPAAPLVMLMTHSFSQDKEWLRVWLSRSWSYLGILGPKSRTRRLLDELGAEGCAVSDELAGSICGPAGLDIGAESPDEVALSVLAEMQAVLSGRNGGPLRSRDGPIHDPVVMP</sequence>
<dbReference type="InterPro" id="IPR052698">
    <property type="entry name" value="MoCofactor_Util/Proc"/>
</dbReference>
<evidence type="ECO:0000259" key="3">
    <source>
        <dbReference type="Pfam" id="PF13478"/>
    </source>
</evidence>
<accession>A0A7W7YGA1</accession>
<feature type="domain" description="XdhC Rossmann" evidence="3">
    <location>
        <begin position="186"/>
        <end position="327"/>
    </location>
</feature>
<dbReference type="AlphaFoldDB" id="A0A7W7YGA1"/>
<dbReference type="InterPro" id="IPR027051">
    <property type="entry name" value="XdhC_Rossmann_dom"/>
</dbReference>
<comment type="caution">
    <text evidence="4">The sequence shown here is derived from an EMBL/GenBank/DDBJ whole genome shotgun (WGS) entry which is preliminary data.</text>
</comment>
<dbReference type="InterPro" id="IPR003777">
    <property type="entry name" value="XdhC_CoxI"/>
</dbReference>
<organism evidence="4 5">
    <name type="scientific">Prosthecobacter vanneervenii</name>
    <dbReference type="NCBI Taxonomy" id="48466"/>
    <lineage>
        <taxon>Bacteria</taxon>
        <taxon>Pseudomonadati</taxon>
        <taxon>Verrucomicrobiota</taxon>
        <taxon>Verrucomicrobiia</taxon>
        <taxon>Verrucomicrobiales</taxon>
        <taxon>Verrucomicrobiaceae</taxon>
        <taxon>Prosthecobacter</taxon>
    </lineage>
</organism>
<dbReference type="RefSeq" id="WP_184344688.1">
    <property type="nucleotide sequence ID" value="NZ_JACHIG010000023.1"/>
</dbReference>
<keyword evidence="5" id="KW-1185">Reference proteome</keyword>
<dbReference type="EMBL" id="JACHIG010000023">
    <property type="protein sequence ID" value="MBB5035665.1"/>
    <property type="molecule type" value="Genomic_DNA"/>
</dbReference>
<feature type="domain" description="XdhC- CoxI" evidence="2">
    <location>
        <begin position="2"/>
        <end position="61"/>
    </location>
</feature>
<dbReference type="Pfam" id="PF02625">
    <property type="entry name" value="XdhC_CoxI"/>
    <property type="match status" value="1"/>
</dbReference>
<gene>
    <name evidence="4" type="ORF">HNQ65_005278</name>
</gene>
<dbReference type="Gene3D" id="3.40.50.720">
    <property type="entry name" value="NAD(P)-binding Rossmann-like Domain"/>
    <property type="match status" value="1"/>
</dbReference>